<dbReference type="Pfam" id="PF17932">
    <property type="entry name" value="TetR_C_24"/>
    <property type="match status" value="1"/>
</dbReference>
<dbReference type="GO" id="GO:0003700">
    <property type="term" value="F:DNA-binding transcription factor activity"/>
    <property type="evidence" value="ECO:0007669"/>
    <property type="project" value="TreeGrafter"/>
</dbReference>
<dbReference type="Gene3D" id="1.10.10.60">
    <property type="entry name" value="Homeodomain-like"/>
    <property type="match status" value="1"/>
</dbReference>
<evidence type="ECO:0000256" key="4">
    <source>
        <dbReference type="PROSITE-ProRule" id="PRU00335"/>
    </source>
</evidence>
<keyword evidence="3" id="KW-0804">Transcription</keyword>
<evidence type="ECO:0000256" key="2">
    <source>
        <dbReference type="ARBA" id="ARBA00023125"/>
    </source>
</evidence>
<dbReference type="RefSeq" id="WP_033102466.1">
    <property type="nucleotide sequence ID" value="NZ_JACEIP010000049.1"/>
</dbReference>
<name>A0A7W1XDE6_9BACL</name>
<feature type="DNA-binding region" description="H-T-H motif" evidence="4">
    <location>
        <begin position="35"/>
        <end position="54"/>
    </location>
</feature>
<dbReference type="SUPFAM" id="SSF46689">
    <property type="entry name" value="Homeodomain-like"/>
    <property type="match status" value="1"/>
</dbReference>
<dbReference type="EMBL" id="JACEIP010000049">
    <property type="protein sequence ID" value="MBA4544600.1"/>
    <property type="molecule type" value="Genomic_DNA"/>
</dbReference>
<dbReference type="InterPro" id="IPR001647">
    <property type="entry name" value="HTH_TetR"/>
</dbReference>
<keyword evidence="1" id="KW-0805">Transcription regulation</keyword>
<dbReference type="Proteomes" id="UP000530514">
    <property type="component" value="Unassembled WGS sequence"/>
</dbReference>
<dbReference type="InterPro" id="IPR009057">
    <property type="entry name" value="Homeodomain-like_sf"/>
</dbReference>
<proteinExistence type="predicted"/>
<evidence type="ECO:0000313" key="7">
    <source>
        <dbReference type="Proteomes" id="UP000530514"/>
    </source>
</evidence>
<comment type="caution">
    <text evidence="6">The sequence shown here is derived from an EMBL/GenBank/DDBJ whole genome shotgun (WGS) entry which is preliminary data.</text>
</comment>
<evidence type="ECO:0000313" key="6">
    <source>
        <dbReference type="EMBL" id="MBA4544600.1"/>
    </source>
</evidence>
<dbReference type="InterPro" id="IPR036271">
    <property type="entry name" value="Tet_transcr_reg_TetR-rel_C_sf"/>
</dbReference>
<dbReference type="Pfam" id="PF00440">
    <property type="entry name" value="TetR_N"/>
    <property type="match status" value="1"/>
</dbReference>
<evidence type="ECO:0000259" key="5">
    <source>
        <dbReference type="PROSITE" id="PS50977"/>
    </source>
</evidence>
<organism evidence="6 7">
    <name type="scientific">Thermoactinomyces daqus</name>
    <dbReference type="NCBI Taxonomy" id="1329516"/>
    <lineage>
        <taxon>Bacteria</taxon>
        <taxon>Bacillati</taxon>
        <taxon>Bacillota</taxon>
        <taxon>Bacilli</taxon>
        <taxon>Bacillales</taxon>
        <taxon>Thermoactinomycetaceae</taxon>
        <taxon>Thermoactinomyces</taxon>
    </lineage>
</organism>
<dbReference type="SUPFAM" id="SSF48498">
    <property type="entry name" value="Tetracyclin repressor-like, C-terminal domain"/>
    <property type="match status" value="1"/>
</dbReference>
<reference evidence="6 7" key="1">
    <citation type="submission" date="2020-07" db="EMBL/GenBank/DDBJ databases">
        <authorList>
            <person name="Feng H."/>
        </authorList>
    </citation>
    <scope>NUCLEOTIDE SEQUENCE [LARGE SCALE GENOMIC DNA]</scope>
    <source>
        <strain evidence="7">s-11</strain>
    </source>
</reference>
<keyword evidence="7" id="KW-1185">Reference proteome</keyword>
<dbReference type="AlphaFoldDB" id="A0A7W1XDE6"/>
<dbReference type="GO" id="GO:0000976">
    <property type="term" value="F:transcription cis-regulatory region binding"/>
    <property type="evidence" value="ECO:0007669"/>
    <property type="project" value="TreeGrafter"/>
</dbReference>
<accession>A0A7W1XDE6</accession>
<gene>
    <name evidence="6" type="ORF">H1164_17370</name>
</gene>
<sequence>MPRTEEANQRLRGAQREKILDGARKAFARKGWAATMADVADAAGVSQGLPYRYFANKEAIFNELIEQTMQSAIATLEHILEMPGTPGERLHFLISRILEYRRERLEFYQLFQMFHDEATPDHLRELMRKQSQTFQDVMRQLIVEGQASGELAKGDPDQLVLAVIACLNGLSNLALRSPEKFKNHFPDTEIILRMLKP</sequence>
<dbReference type="Gene3D" id="1.10.357.10">
    <property type="entry name" value="Tetracycline Repressor, domain 2"/>
    <property type="match status" value="1"/>
</dbReference>
<dbReference type="PANTHER" id="PTHR30055">
    <property type="entry name" value="HTH-TYPE TRANSCRIPTIONAL REGULATOR RUTR"/>
    <property type="match status" value="1"/>
</dbReference>
<dbReference type="PROSITE" id="PS50977">
    <property type="entry name" value="HTH_TETR_2"/>
    <property type="match status" value="1"/>
</dbReference>
<protein>
    <submittedName>
        <fullName evidence="6">TetR/AcrR family transcriptional regulator</fullName>
    </submittedName>
</protein>
<dbReference type="OrthoDB" id="2373640at2"/>
<evidence type="ECO:0000256" key="3">
    <source>
        <dbReference type="ARBA" id="ARBA00023163"/>
    </source>
</evidence>
<evidence type="ECO:0000256" key="1">
    <source>
        <dbReference type="ARBA" id="ARBA00023015"/>
    </source>
</evidence>
<dbReference type="PRINTS" id="PR00455">
    <property type="entry name" value="HTHTETR"/>
</dbReference>
<dbReference type="InterPro" id="IPR041490">
    <property type="entry name" value="KstR2_TetR_C"/>
</dbReference>
<dbReference type="InterPro" id="IPR050109">
    <property type="entry name" value="HTH-type_TetR-like_transc_reg"/>
</dbReference>
<feature type="domain" description="HTH tetR-type" evidence="5">
    <location>
        <begin position="13"/>
        <end position="72"/>
    </location>
</feature>
<keyword evidence="2 4" id="KW-0238">DNA-binding</keyword>
<dbReference type="PANTHER" id="PTHR30055:SF234">
    <property type="entry name" value="HTH-TYPE TRANSCRIPTIONAL REGULATOR BETI"/>
    <property type="match status" value="1"/>
</dbReference>